<organism evidence="1 2">
    <name type="scientific">Flammeovirga agarivorans</name>
    <dbReference type="NCBI Taxonomy" id="2726742"/>
    <lineage>
        <taxon>Bacteria</taxon>
        <taxon>Pseudomonadati</taxon>
        <taxon>Bacteroidota</taxon>
        <taxon>Cytophagia</taxon>
        <taxon>Cytophagales</taxon>
        <taxon>Flammeovirgaceae</taxon>
        <taxon>Flammeovirga</taxon>
    </lineage>
</organism>
<sequence>MYIFGETSNKRRAGVDSLLIELTDRALAMMYRKGHCDMTIPLWGGKRSAEEQFKIFQQGNSELDGYEDKSYHQSGLAIDVIPYVNGKGTYKFIEGFFDFAQCMFTVWANMVAEGKTGSYVLEWGGFWGSTGWDKPHWQLVKKT</sequence>
<dbReference type="EMBL" id="JABAIL010000016">
    <property type="protein sequence ID" value="NLR94951.1"/>
    <property type="molecule type" value="Genomic_DNA"/>
</dbReference>
<proteinExistence type="predicted"/>
<keyword evidence="2" id="KW-1185">Reference proteome</keyword>
<evidence type="ECO:0000313" key="1">
    <source>
        <dbReference type="EMBL" id="NLR94951.1"/>
    </source>
</evidence>
<gene>
    <name evidence="1" type="ORF">HGP29_27340</name>
</gene>
<comment type="caution">
    <text evidence="1">The sequence shown here is derived from an EMBL/GenBank/DDBJ whole genome shotgun (WGS) entry which is preliminary data.</text>
</comment>
<dbReference type="RefSeq" id="WP_168885660.1">
    <property type="nucleotide sequence ID" value="NZ_JABAIL010000016.1"/>
</dbReference>
<dbReference type="SUPFAM" id="SSF55166">
    <property type="entry name" value="Hedgehog/DD-peptidase"/>
    <property type="match status" value="1"/>
</dbReference>
<dbReference type="Gene3D" id="3.30.1380.10">
    <property type="match status" value="1"/>
</dbReference>
<evidence type="ECO:0000313" key="2">
    <source>
        <dbReference type="Proteomes" id="UP000585050"/>
    </source>
</evidence>
<protein>
    <submittedName>
        <fullName evidence="1">M15 family metallopeptidase</fullName>
    </submittedName>
</protein>
<accession>A0A7X8XZ93</accession>
<name>A0A7X8XZ93_9BACT</name>
<dbReference type="AlphaFoldDB" id="A0A7X8XZ93"/>
<dbReference type="Proteomes" id="UP000585050">
    <property type="component" value="Unassembled WGS sequence"/>
</dbReference>
<dbReference type="InterPro" id="IPR009045">
    <property type="entry name" value="Zn_M74/Hedgehog-like"/>
</dbReference>
<reference evidence="1 2" key="1">
    <citation type="submission" date="2020-04" db="EMBL/GenBank/DDBJ databases">
        <title>Flammeovirga sp. SR4, a novel species isolated from seawater.</title>
        <authorList>
            <person name="Wang X."/>
        </authorList>
    </citation>
    <scope>NUCLEOTIDE SEQUENCE [LARGE SCALE GENOMIC DNA]</scope>
    <source>
        <strain evidence="1 2">SR4</strain>
    </source>
</reference>